<evidence type="ECO:0000259" key="11">
    <source>
        <dbReference type="Pfam" id="PF03372"/>
    </source>
</evidence>
<dbReference type="GO" id="GO:0004518">
    <property type="term" value="F:nuclease activity"/>
    <property type="evidence" value="ECO:0007669"/>
    <property type="project" value="UniProtKB-KW"/>
</dbReference>
<organism evidence="12 13">
    <name type="scientific">Ephemerocybe angulata</name>
    <dbReference type="NCBI Taxonomy" id="980116"/>
    <lineage>
        <taxon>Eukaryota</taxon>
        <taxon>Fungi</taxon>
        <taxon>Dikarya</taxon>
        <taxon>Basidiomycota</taxon>
        <taxon>Agaricomycotina</taxon>
        <taxon>Agaricomycetes</taxon>
        <taxon>Agaricomycetidae</taxon>
        <taxon>Agaricales</taxon>
        <taxon>Agaricineae</taxon>
        <taxon>Psathyrellaceae</taxon>
        <taxon>Ephemerocybe</taxon>
    </lineage>
</organism>
<dbReference type="InterPro" id="IPR051547">
    <property type="entry name" value="TDP2-like"/>
</dbReference>
<sequence>MFHLPRIVASIGGVPRLMADPFNPRFPKPSPEGPFIPPDLDLDEPPISALPMPELASPIIPNTLHSIRAYRYRSSRDAWKHVPNLSTEEVRDLLDEDEAHYSTTLRIVTWNVDFMTEHAEERLIAALRHIERDVLMCNGDAPFEPACICLQEVRTDMLPVILEDQWIRNHFAVTPISVTKWPEHAGYGNVTLVSRALTVVKCEIMHYGQTEMGRTALAVYVMMSEPEPSAANAVVCVVNTHLESLPQGAIARPRQMELASRFLKQPNVRGGVVVGDMNALGPGDSNLPMDCGLRDVWREGSDKDKKGHTWGYQGQNKGPNGIKYPAARLDKILYLPRRAYRMDPLERVGVDVKVKGVEGEPWVSDHYGLATTLRLVARRNST</sequence>
<evidence type="ECO:0000256" key="7">
    <source>
        <dbReference type="ARBA" id="ARBA00022801"/>
    </source>
</evidence>
<dbReference type="CDD" id="cd09080">
    <property type="entry name" value="TDP2"/>
    <property type="match status" value="1"/>
</dbReference>
<dbReference type="GO" id="GO:0005737">
    <property type="term" value="C:cytoplasm"/>
    <property type="evidence" value="ECO:0007669"/>
    <property type="project" value="TreeGrafter"/>
</dbReference>
<comment type="cofactor">
    <cofactor evidence="2">
        <name>Mg(2+)</name>
        <dbReference type="ChEBI" id="CHEBI:18420"/>
    </cofactor>
</comment>
<dbReference type="Pfam" id="PF03372">
    <property type="entry name" value="Exo_endo_phos"/>
    <property type="match status" value="1"/>
</dbReference>
<protein>
    <recommendedName>
        <fullName evidence="11">Endonuclease/exonuclease/phosphatase domain-containing protein</fullName>
    </recommendedName>
</protein>
<keyword evidence="4" id="KW-0540">Nuclease</keyword>
<evidence type="ECO:0000256" key="2">
    <source>
        <dbReference type="ARBA" id="ARBA00001946"/>
    </source>
</evidence>
<keyword evidence="6" id="KW-0227">DNA damage</keyword>
<keyword evidence="8" id="KW-0460">Magnesium</keyword>
<dbReference type="PANTHER" id="PTHR15822:SF4">
    <property type="entry name" value="TYROSYL-DNA PHOSPHODIESTERASE 2"/>
    <property type="match status" value="1"/>
</dbReference>
<proteinExistence type="predicted"/>
<dbReference type="SUPFAM" id="SSF56219">
    <property type="entry name" value="DNase I-like"/>
    <property type="match status" value="1"/>
</dbReference>
<keyword evidence="5" id="KW-0479">Metal-binding</keyword>
<dbReference type="Gene3D" id="3.60.10.10">
    <property type="entry name" value="Endonuclease/exonuclease/phosphatase"/>
    <property type="match status" value="1"/>
</dbReference>
<dbReference type="GO" id="GO:0070260">
    <property type="term" value="F:5'-tyrosyl-DNA phosphodiesterase activity"/>
    <property type="evidence" value="ECO:0007669"/>
    <property type="project" value="TreeGrafter"/>
</dbReference>
<keyword evidence="10" id="KW-0539">Nucleus</keyword>
<dbReference type="GO" id="GO:0046872">
    <property type="term" value="F:metal ion binding"/>
    <property type="evidence" value="ECO:0007669"/>
    <property type="project" value="UniProtKB-KW"/>
</dbReference>
<feature type="domain" description="Endonuclease/exonuclease/phosphatase" evidence="11">
    <location>
        <begin position="108"/>
        <end position="366"/>
    </location>
</feature>
<keyword evidence="7" id="KW-0378">Hydrolase</keyword>
<evidence type="ECO:0000256" key="5">
    <source>
        <dbReference type="ARBA" id="ARBA00022723"/>
    </source>
</evidence>
<evidence type="ECO:0000256" key="4">
    <source>
        <dbReference type="ARBA" id="ARBA00022722"/>
    </source>
</evidence>
<evidence type="ECO:0000256" key="8">
    <source>
        <dbReference type="ARBA" id="ARBA00022842"/>
    </source>
</evidence>
<comment type="caution">
    <text evidence="12">The sequence shown here is derived from an EMBL/GenBank/DDBJ whole genome shotgun (WGS) entry which is preliminary data.</text>
</comment>
<dbReference type="OrthoDB" id="9975959at2759"/>
<evidence type="ECO:0000256" key="1">
    <source>
        <dbReference type="ARBA" id="ARBA00001936"/>
    </source>
</evidence>
<comment type="cofactor">
    <cofactor evidence="1">
        <name>Mn(2+)</name>
        <dbReference type="ChEBI" id="CHEBI:29035"/>
    </cofactor>
</comment>
<keyword evidence="13" id="KW-1185">Reference proteome</keyword>
<evidence type="ECO:0000313" key="12">
    <source>
        <dbReference type="EMBL" id="KAF5341710.1"/>
    </source>
</evidence>
<gene>
    <name evidence="12" type="ORF">D9611_001838</name>
</gene>
<dbReference type="Proteomes" id="UP000541558">
    <property type="component" value="Unassembled WGS sequence"/>
</dbReference>
<name>A0A8H5FLL1_9AGAR</name>
<accession>A0A8H5FLL1</accession>
<dbReference type="InterPro" id="IPR005135">
    <property type="entry name" value="Endo/exonuclease/phosphatase"/>
</dbReference>
<dbReference type="EMBL" id="JAACJK010000001">
    <property type="protein sequence ID" value="KAF5341710.1"/>
    <property type="molecule type" value="Genomic_DNA"/>
</dbReference>
<keyword evidence="9" id="KW-0234">DNA repair</keyword>
<reference evidence="12 13" key="1">
    <citation type="journal article" date="2020" name="ISME J.">
        <title>Uncovering the hidden diversity of litter-decomposition mechanisms in mushroom-forming fungi.</title>
        <authorList>
            <person name="Floudas D."/>
            <person name="Bentzer J."/>
            <person name="Ahren D."/>
            <person name="Johansson T."/>
            <person name="Persson P."/>
            <person name="Tunlid A."/>
        </authorList>
    </citation>
    <scope>NUCLEOTIDE SEQUENCE [LARGE SCALE GENOMIC DNA]</scope>
    <source>
        <strain evidence="12 13">CBS 175.51</strain>
    </source>
</reference>
<dbReference type="AlphaFoldDB" id="A0A8H5FLL1"/>
<dbReference type="InterPro" id="IPR036691">
    <property type="entry name" value="Endo/exonu/phosph_ase_sf"/>
</dbReference>
<dbReference type="GO" id="GO:0003697">
    <property type="term" value="F:single-stranded DNA binding"/>
    <property type="evidence" value="ECO:0007669"/>
    <property type="project" value="TreeGrafter"/>
</dbReference>
<evidence type="ECO:0000313" key="13">
    <source>
        <dbReference type="Proteomes" id="UP000541558"/>
    </source>
</evidence>
<dbReference type="PANTHER" id="PTHR15822">
    <property type="entry name" value="TRAF AND TNF RECEPTOR-ASSOCIATED PROTEIN"/>
    <property type="match status" value="1"/>
</dbReference>
<evidence type="ECO:0000256" key="6">
    <source>
        <dbReference type="ARBA" id="ARBA00022763"/>
    </source>
</evidence>
<dbReference type="GO" id="GO:0006302">
    <property type="term" value="P:double-strand break repair"/>
    <property type="evidence" value="ECO:0007669"/>
    <property type="project" value="TreeGrafter"/>
</dbReference>
<evidence type="ECO:0000256" key="3">
    <source>
        <dbReference type="ARBA" id="ARBA00004322"/>
    </source>
</evidence>
<comment type="subcellular location">
    <subcellularLocation>
        <location evidence="3">Nucleus</location>
        <location evidence="3">PML body</location>
    </subcellularLocation>
</comment>
<evidence type="ECO:0000256" key="10">
    <source>
        <dbReference type="ARBA" id="ARBA00023242"/>
    </source>
</evidence>
<evidence type="ECO:0000256" key="9">
    <source>
        <dbReference type="ARBA" id="ARBA00023204"/>
    </source>
</evidence>